<dbReference type="InterPro" id="IPR052202">
    <property type="entry name" value="Yeast_MetPath_Reg"/>
</dbReference>
<keyword evidence="7" id="KW-0539">Nucleus</keyword>
<protein>
    <recommendedName>
        <fullName evidence="9">Xylanolytic transcriptional activator regulatory domain-containing protein</fullName>
    </recommendedName>
</protein>
<dbReference type="PANTHER" id="PTHR47782">
    <property type="entry name" value="ZN(II)2CYS6 TRANSCRIPTION FACTOR (EUROFUNG)-RELATED"/>
    <property type="match status" value="1"/>
</dbReference>
<comment type="caution">
    <text evidence="10">The sequence shown here is derived from an EMBL/GenBank/DDBJ whole genome shotgun (WGS) entry which is preliminary data.</text>
</comment>
<proteinExistence type="predicted"/>
<dbReference type="Pfam" id="PF04082">
    <property type="entry name" value="Fungal_trans"/>
    <property type="match status" value="1"/>
</dbReference>
<evidence type="ECO:0000256" key="3">
    <source>
        <dbReference type="ARBA" id="ARBA00022833"/>
    </source>
</evidence>
<evidence type="ECO:0000256" key="2">
    <source>
        <dbReference type="ARBA" id="ARBA00022723"/>
    </source>
</evidence>
<evidence type="ECO:0000256" key="8">
    <source>
        <dbReference type="SAM" id="MobiDB-lite"/>
    </source>
</evidence>
<evidence type="ECO:0000313" key="11">
    <source>
        <dbReference type="Proteomes" id="UP001305779"/>
    </source>
</evidence>
<feature type="domain" description="Xylanolytic transcriptional activator regulatory" evidence="9">
    <location>
        <begin position="220"/>
        <end position="292"/>
    </location>
</feature>
<dbReference type="Proteomes" id="UP001305779">
    <property type="component" value="Unassembled WGS sequence"/>
</dbReference>
<keyword evidence="11" id="KW-1185">Reference proteome</keyword>
<reference evidence="10 11" key="1">
    <citation type="journal article" date="2023" name="G3 (Bethesda)">
        <title>A chromosome-level genome assembly of Zasmidium syzygii isolated from banana leaves.</title>
        <authorList>
            <person name="van Westerhoven A.C."/>
            <person name="Mehrabi R."/>
            <person name="Talebi R."/>
            <person name="Steentjes M.B.F."/>
            <person name="Corcolon B."/>
            <person name="Chong P.A."/>
            <person name="Kema G.H.J."/>
            <person name="Seidl M.F."/>
        </authorList>
    </citation>
    <scope>NUCLEOTIDE SEQUENCE [LARGE SCALE GENOMIC DNA]</scope>
    <source>
        <strain evidence="10 11">P124</strain>
    </source>
</reference>
<evidence type="ECO:0000256" key="4">
    <source>
        <dbReference type="ARBA" id="ARBA00023015"/>
    </source>
</evidence>
<dbReference type="EMBL" id="JAXOVC010000004">
    <property type="protein sequence ID" value="KAK4502316.1"/>
    <property type="molecule type" value="Genomic_DNA"/>
</dbReference>
<comment type="subcellular location">
    <subcellularLocation>
        <location evidence="1">Nucleus</location>
    </subcellularLocation>
</comment>
<gene>
    <name evidence="10" type="ORF">PRZ48_005741</name>
</gene>
<accession>A0ABR0EM09</accession>
<organism evidence="10 11">
    <name type="scientific">Zasmidium cellare</name>
    <name type="common">Wine cellar mold</name>
    <name type="synonym">Racodium cellare</name>
    <dbReference type="NCBI Taxonomy" id="395010"/>
    <lineage>
        <taxon>Eukaryota</taxon>
        <taxon>Fungi</taxon>
        <taxon>Dikarya</taxon>
        <taxon>Ascomycota</taxon>
        <taxon>Pezizomycotina</taxon>
        <taxon>Dothideomycetes</taxon>
        <taxon>Dothideomycetidae</taxon>
        <taxon>Mycosphaerellales</taxon>
        <taxon>Mycosphaerellaceae</taxon>
        <taxon>Zasmidium</taxon>
    </lineage>
</organism>
<feature type="region of interest" description="Disordered" evidence="8">
    <location>
        <begin position="32"/>
        <end position="62"/>
    </location>
</feature>
<dbReference type="CDD" id="cd12148">
    <property type="entry name" value="fungal_TF_MHR"/>
    <property type="match status" value="1"/>
</dbReference>
<evidence type="ECO:0000313" key="10">
    <source>
        <dbReference type="EMBL" id="KAK4502316.1"/>
    </source>
</evidence>
<evidence type="ECO:0000256" key="5">
    <source>
        <dbReference type="ARBA" id="ARBA00023125"/>
    </source>
</evidence>
<keyword evidence="5" id="KW-0238">DNA-binding</keyword>
<sequence>MRVNNGRSDSTSCLQAVPSIADLERLEIELRSAVEDGSQPPVEAETPTPNKEPTQPANESYIGEGSGINVIESIFSNPRFQPQLLKHLLARPRIQQPQVAPAALPSVDTARFLFTTYLHESHVQKPFFMESEVVSLLERIYSHMDSDENTAEDLFNFYLICATSAVPLRRRGRIQEHPYSFFLAARSYADSVNLLMGIPAVQSLLLLARFGVYFHTGASTWEIGRVCMSICISLELHLNPLQSMSALEEQRRRRVFWESYVLDRHTSMILGRPFAIADEDIEVQLPAELSDAELSVRHPGTLDMHQQTSGHTPSPMAVFICFVKLRQITSRIHTTFFSKAKKSITVPSTTKQLWELGNLYEKFQGLLDELNDWRQTVPSFFQPDSLYQRPQWYEFLCEKERLFLVRAMINAASSNNKSPPKDLCRICCASATGVISLYAEMYWARQINCTRHYFQILLTAGLFLAYFTSGSASNARKGATPDKQGIMQTLVTCSKILHGLAAEMLDARPYATVFDLICETAFPGWKALTDSNTSSTTLQTLSNGQDNSDPPFAPGIEGTFTLEASTYNPWSTFENGLELNDFSYPDSLPSDWTYSPGQMFADVEAYVNQFATGDFSTDALLDPASWNVQPDMPNGFG</sequence>
<dbReference type="InterPro" id="IPR007219">
    <property type="entry name" value="XnlR_reg_dom"/>
</dbReference>
<keyword evidence="3" id="KW-0862">Zinc</keyword>
<dbReference type="SMART" id="SM00906">
    <property type="entry name" value="Fungal_trans"/>
    <property type="match status" value="1"/>
</dbReference>
<dbReference type="PANTHER" id="PTHR47782:SF12">
    <property type="entry name" value="ZN(II)2CYS6 TRANSCRIPTION FACTOR (EUROFUNG)"/>
    <property type="match status" value="1"/>
</dbReference>
<evidence type="ECO:0000256" key="1">
    <source>
        <dbReference type="ARBA" id="ARBA00004123"/>
    </source>
</evidence>
<evidence type="ECO:0000259" key="9">
    <source>
        <dbReference type="SMART" id="SM00906"/>
    </source>
</evidence>
<keyword evidence="6" id="KW-0804">Transcription</keyword>
<keyword evidence="4" id="KW-0805">Transcription regulation</keyword>
<evidence type="ECO:0000256" key="6">
    <source>
        <dbReference type="ARBA" id="ARBA00023163"/>
    </source>
</evidence>
<evidence type="ECO:0000256" key="7">
    <source>
        <dbReference type="ARBA" id="ARBA00023242"/>
    </source>
</evidence>
<feature type="compositionally biased region" description="Polar residues" evidence="8">
    <location>
        <begin position="47"/>
        <end position="58"/>
    </location>
</feature>
<keyword evidence="2" id="KW-0479">Metal-binding</keyword>
<name>A0ABR0EM09_ZASCE</name>